<name>A0A9P0QMI9_9ASCO</name>
<dbReference type="OrthoDB" id="4075408at2759"/>
<gene>
    <name evidence="1" type="ORF">CLIB1423_03S06964</name>
</gene>
<dbReference type="EMBL" id="CAKXYY010000003">
    <property type="protein sequence ID" value="CAH2351467.1"/>
    <property type="molecule type" value="Genomic_DNA"/>
</dbReference>
<keyword evidence="2" id="KW-1185">Reference proteome</keyword>
<reference evidence="1" key="1">
    <citation type="submission" date="2022-03" db="EMBL/GenBank/DDBJ databases">
        <authorList>
            <person name="Legras J.-L."/>
            <person name="Devillers H."/>
            <person name="Grondin C."/>
        </authorList>
    </citation>
    <scope>NUCLEOTIDE SEQUENCE</scope>
    <source>
        <strain evidence="1">CLIB 1423</strain>
    </source>
</reference>
<comment type="caution">
    <text evidence="1">The sequence shown here is derived from an EMBL/GenBank/DDBJ whole genome shotgun (WGS) entry which is preliminary data.</text>
</comment>
<organism evidence="1 2">
    <name type="scientific">[Candida] railenensis</name>
    <dbReference type="NCBI Taxonomy" id="45579"/>
    <lineage>
        <taxon>Eukaryota</taxon>
        <taxon>Fungi</taxon>
        <taxon>Dikarya</taxon>
        <taxon>Ascomycota</taxon>
        <taxon>Saccharomycotina</taxon>
        <taxon>Pichiomycetes</taxon>
        <taxon>Debaryomycetaceae</taxon>
        <taxon>Kurtzmaniella</taxon>
    </lineage>
</organism>
<evidence type="ECO:0000313" key="1">
    <source>
        <dbReference type="EMBL" id="CAH2351467.1"/>
    </source>
</evidence>
<dbReference type="AlphaFoldDB" id="A0A9P0QMI9"/>
<sequence length="439" mass="50727">MVLVSTSDALIEVADSILDQLTDLEKLEYNKKGRKYRFVNNNFQRIREEDKHLIINPERLDDYSSVVSAYYILRSIGGELFEKYSDFCLSVIGVARELEVNGWYEEGSSVTTAAYAKYNPIEVKEEAMDFFTKVTDTHITQGLNLLVISKLNFLHTDHHIGTKLEGYYMSQFISDYYGEDSLLCHDILVALKSFVHWGNIKGILYKLEVPNINTDEALIKSFEKFPDPLEDFKVHVYNRYPSGTSKYSLLRKSIDVLADSNFSKLVPYPPVSTANTSSLTPPTSPSENYTKLDESFFDLEWLYQLCHDIEKNPIKYHLRSGVKSLSAEDPVNLSELSNTYSTHIDTILAFISLYMNIFEDTGGNFLLQHSKIPKFNDKLIEKYRSMYDSLEEVSEKVKSYKEKNWDDEDIVSRLEGEVNTPSLYDSVMRMRELFKDDYE</sequence>
<accession>A0A9P0QMI9</accession>
<protein>
    <submittedName>
        <fullName evidence="1">Uncharacterized protein</fullName>
    </submittedName>
</protein>
<evidence type="ECO:0000313" key="2">
    <source>
        <dbReference type="Proteomes" id="UP000837801"/>
    </source>
</evidence>
<dbReference type="Proteomes" id="UP000837801">
    <property type="component" value="Unassembled WGS sequence"/>
</dbReference>
<proteinExistence type="predicted"/>